<dbReference type="SUPFAM" id="SSF51556">
    <property type="entry name" value="Metallo-dependent hydrolases"/>
    <property type="match status" value="1"/>
</dbReference>
<protein>
    <submittedName>
        <fullName evidence="3">Amidohydrolase family protein</fullName>
    </submittedName>
</protein>
<dbReference type="OrthoDB" id="5450317at2"/>
<dbReference type="Pfam" id="PF04909">
    <property type="entry name" value="Amidohydro_2"/>
    <property type="match status" value="1"/>
</dbReference>
<comment type="caution">
    <text evidence="3">The sequence shown here is derived from an EMBL/GenBank/DDBJ whole genome shotgun (WGS) entry which is preliminary data.</text>
</comment>
<dbReference type="Proteomes" id="UP000434850">
    <property type="component" value="Unassembled WGS sequence"/>
</dbReference>
<dbReference type="Gene3D" id="3.20.20.140">
    <property type="entry name" value="Metal-dependent hydrolases"/>
    <property type="match status" value="1"/>
</dbReference>
<feature type="domain" description="Amidohydrolase-related" evidence="2">
    <location>
        <begin position="4"/>
        <end position="276"/>
    </location>
</feature>
<dbReference type="EMBL" id="WQLA01000001">
    <property type="protein sequence ID" value="MVN90083.1"/>
    <property type="molecule type" value="Genomic_DNA"/>
</dbReference>
<evidence type="ECO:0000256" key="1">
    <source>
        <dbReference type="ARBA" id="ARBA00038310"/>
    </source>
</evidence>
<dbReference type="RefSeq" id="WP_157539857.1">
    <property type="nucleotide sequence ID" value="NZ_WQLA01000001.1"/>
</dbReference>
<accession>A0A6I4IPI9</accession>
<dbReference type="GO" id="GO:0016787">
    <property type="term" value="F:hydrolase activity"/>
    <property type="evidence" value="ECO:0007669"/>
    <property type="project" value="UniProtKB-KW"/>
</dbReference>
<proteinExistence type="inferred from homology"/>
<name>A0A6I4IPI9_9SPHI</name>
<sequence>MYKIDAHQHFWKFDPVRDSWITEEMDVIRRDFLPQDLMHILMHNQMQGCVAVQASQTEKENQFLLELASTTPFVKGVVGWVDLQAEDVEEQLKHYGKIDKMVGFRHVLQGEPQRDLMLKPEFKRGISLLHKYGFTYDVLIFADQLKYTAQLVAEFPKQQFVIDHIAKPDIKNKQVAEWEKDIREVAKHPNVYCKISGMVTEANWYDWEEEDFKPYMDVVFDAFGIDRLMFGSDWPVCMVAGGYNRVVKMVRHYLEPFSDIDKAKFWGGNAIKFYNLEV</sequence>
<organism evidence="3 4">
    <name type="scientific">Mucilaginibacter aquatilis</name>
    <dbReference type="NCBI Taxonomy" id="1517760"/>
    <lineage>
        <taxon>Bacteria</taxon>
        <taxon>Pseudomonadati</taxon>
        <taxon>Bacteroidota</taxon>
        <taxon>Sphingobacteriia</taxon>
        <taxon>Sphingobacteriales</taxon>
        <taxon>Sphingobacteriaceae</taxon>
        <taxon>Mucilaginibacter</taxon>
    </lineage>
</organism>
<dbReference type="PANTHER" id="PTHR43569:SF2">
    <property type="entry name" value="AMIDOHYDROLASE-RELATED DOMAIN-CONTAINING PROTEIN"/>
    <property type="match status" value="1"/>
</dbReference>
<keyword evidence="4" id="KW-1185">Reference proteome</keyword>
<dbReference type="InterPro" id="IPR052350">
    <property type="entry name" value="Metallo-dep_Lactonases"/>
</dbReference>
<dbReference type="InterPro" id="IPR006680">
    <property type="entry name" value="Amidohydro-rel"/>
</dbReference>
<dbReference type="InterPro" id="IPR032466">
    <property type="entry name" value="Metal_Hydrolase"/>
</dbReference>
<evidence type="ECO:0000313" key="3">
    <source>
        <dbReference type="EMBL" id="MVN90083.1"/>
    </source>
</evidence>
<dbReference type="PANTHER" id="PTHR43569">
    <property type="entry name" value="AMIDOHYDROLASE"/>
    <property type="match status" value="1"/>
</dbReference>
<keyword evidence="3" id="KW-0378">Hydrolase</keyword>
<gene>
    <name evidence="3" type="ORF">GO816_02995</name>
</gene>
<evidence type="ECO:0000313" key="4">
    <source>
        <dbReference type="Proteomes" id="UP000434850"/>
    </source>
</evidence>
<comment type="similarity">
    <text evidence="1">Belongs to the metallo-dependent hydrolases superfamily.</text>
</comment>
<reference evidence="3 4" key="1">
    <citation type="submission" date="2019-12" db="EMBL/GenBank/DDBJ databases">
        <title>Mucilaginibacter sp. HME9299 genome sequencing and assembly.</title>
        <authorList>
            <person name="Kang H."/>
            <person name="Kim H."/>
            <person name="Joh K."/>
        </authorList>
    </citation>
    <scope>NUCLEOTIDE SEQUENCE [LARGE SCALE GENOMIC DNA]</scope>
    <source>
        <strain evidence="3 4">HME9299</strain>
    </source>
</reference>
<dbReference type="AlphaFoldDB" id="A0A6I4IPI9"/>
<evidence type="ECO:0000259" key="2">
    <source>
        <dbReference type="Pfam" id="PF04909"/>
    </source>
</evidence>